<dbReference type="GO" id="GO:0000287">
    <property type="term" value="F:magnesium ion binding"/>
    <property type="evidence" value="ECO:0007669"/>
    <property type="project" value="TreeGrafter"/>
</dbReference>
<dbReference type="Pfam" id="PF13243">
    <property type="entry name" value="SQHop_cyclase_C"/>
    <property type="match status" value="1"/>
</dbReference>
<evidence type="ECO:0000313" key="5">
    <source>
        <dbReference type="Proteomes" id="UP000419138"/>
    </source>
</evidence>
<dbReference type="PANTHER" id="PTHR31739:SF25">
    <property type="entry name" value="(E,E)-GERANYLLINALOOL SYNTHASE"/>
    <property type="match status" value="1"/>
</dbReference>
<evidence type="ECO:0000256" key="1">
    <source>
        <dbReference type="ARBA" id="ARBA00022723"/>
    </source>
</evidence>
<feature type="region of interest" description="Disordered" evidence="2">
    <location>
        <begin position="98"/>
        <end position="127"/>
    </location>
</feature>
<keyword evidence="5" id="KW-1185">Reference proteome</keyword>
<name>A0A646KGZ8_STRJU</name>
<dbReference type="GO" id="GO:0016102">
    <property type="term" value="P:diterpenoid biosynthetic process"/>
    <property type="evidence" value="ECO:0007669"/>
    <property type="project" value="TreeGrafter"/>
</dbReference>
<evidence type="ECO:0000313" key="4">
    <source>
        <dbReference type="EMBL" id="MQT01494.1"/>
    </source>
</evidence>
<dbReference type="OrthoDB" id="9758578at2"/>
<dbReference type="AlphaFoldDB" id="A0A646KGZ8"/>
<keyword evidence="1" id="KW-0479">Metal-binding</keyword>
<dbReference type="RefSeq" id="WP_153523295.1">
    <property type="nucleotide sequence ID" value="NZ_JBEPDZ010000015.1"/>
</dbReference>
<dbReference type="SUPFAM" id="SSF48239">
    <property type="entry name" value="Terpenoid cyclases/Protein prenyltransferases"/>
    <property type="match status" value="2"/>
</dbReference>
<dbReference type="InterPro" id="IPR032696">
    <property type="entry name" value="SQ_cyclase_C"/>
</dbReference>
<feature type="compositionally biased region" description="Basic and acidic residues" evidence="2">
    <location>
        <begin position="98"/>
        <end position="121"/>
    </location>
</feature>
<dbReference type="Gene3D" id="1.50.10.160">
    <property type="match status" value="1"/>
</dbReference>
<dbReference type="InterPro" id="IPR008930">
    <property type="entry name" value="Terpenoid_cyclase/PrenylTrfase"/>
</dbReference>
<organism evidence="4 5">
    <name type="scientific">Streptomyces jumonjinensis</name>
    <dbReference type="NCBI Taxonomy" id="1945"/>
    <lineage>
        <taxon>Bacteria</taxon>
        <taxon>Bacillati</taxon>
        <taxon>Actinomycetota</taxon>
        <taxon>Actinomycetes</taxon>
        <taxon>Kitasatosporales</taxon>
        <taxon>Streptomycetaceae</taxon>
        <taxon>Streptomyces</taxon>
    </lineage>
</organism>
<dbReference type="GO" id="GO:0010333">
    <property type="term" value="F:terpene synthase activity"/>
    <property type="evidence" value="ECO:0007669"/>
    <property type="project" value="InterPro"/>
</dbReference>
<gene>
    <name evidence="4" type="ORF">FF041_15150</name>
</gene>
<proteinExistence type="predicted"/>
<dbReference type="Proteomes" id="UP000419138">
    <property type="component" value="Unassembled WGS sequence"/>
</dbReference>
<dbReference type="CDD" id="cd00688">
    <property type="entry name" value="ISOPREN_C2_like"/>
    <property type="match status" value="1"/>
</dbReference>
<feature type="domain" description="Squalene cyclase C-terminal" evidence="3">
    <location>
        <begin position="397"/>
        <end position="475"/>
    </location>
</feature>
<evidence type="ECO:0000256" key="2">
    <source>
        <dbReference type="SAM" id="MobiDB-lite"/>
    </source>
</evidence>
<dbReference type="EMBL" id="VCLA01000127">
    <property type="protein sequence ID" value="MQT01494.1"/>
    <property type="molecule type" value="Genomic_DNA"/>
</dbReference>
<sequence length="555" mass="58801">MHEQNKEHPAVLRSLAGWRTGAARAAAELIAEMAAYPRGTMSPSVYETARLVSDAPWLDGHDARCAFLLRTQRPDGWWGQPDGYALVPTLSAVEALLRERDRPDTDRSRPDTDGSRPDTDGARPSAPALARAALRGLWALADELAADHPAPLPDTIAAELIVPWLVEEVNDRLDGSGGRLGATALVLPDGVAQKPPDRLRTAVATGQTLPEKLWHTLEVLGEQAADAPGVRLVASAVGSSPAATAAWLAGRPRQEAPASLLREIQARWGGPVPGVTSIAVFESAWVLGWLLDAGVPVTIPPALSACLTSSLGPSGAPAGPGLPADADDTAAVLHTLALAGRPAPVHSLWSYEADDYFVCFPHERTPSTSTNAHVLEALLDAAPPDEPAGELARRRGAAHKVENWLLAQQHPDGSWDDKWHASAYYATMCCTVALARGHHPDAANALARAARWTLASQRPDGSWGRWEGTVEETSYAIQTVLRAHPADLPPPVALAVAGGCGFLLDRQEETVFPPLWHDKDLYAPVTVVKSARVTALHAAAARLAPAQPTGSAAVR</sequence>
<dbReference type="InterPro" id="IPR050148">
    <property type="entry name" value="Terpene_synthase-like"/>
</dbReference>
<evidence type="ECO:0000259" key="3">
    <source>
        <dbReference type="Pfam" id="PF13243"/>
    </source>
</evidence>
<dbReference type="PANTHER" id="PTHR31739">
    <property type="entry name" value="ENT-COPALYL DIPHOSPHATE SYNTHASE, CHLOROPLASTIC"/>
    <property type="match status" value="1"/>
</dbReference>
<accession>A0A646KGZ8</accession>
<reference evidence="4 5" key="1">
    <citation type="submission" date="2019-05" db="EMBL/GenBank/DDBJ databases">
        <title>Comparative genomics and metabolomics analyses of clavulanic acid producing Streptomyces species provides insight into specialized metabolism and evolution of beta-lactam biosynthetic gene clusters.</title>
        <authorList>
            <person name="Moore M.A."/>
            <person name="Cruz-Morales P."/>
            <person name="Barona Gomez F."/>
            <person name="Kapil T."/>
        </authorList>
    </citation>
    <scope>NUCLEOTIDE SEQUENCE [LARGE SCALE GENOMIC DNA]</scope>
    <source>
        <strain evidence="4 5">NRRL 5741</strain>
    </source>
</reference>
<protein>
    <submittedName>
        <fullName evidence="4">Terpene cyclase/mutase family protein</fullName>
    </submittedName>
</protein>
<dbReference type="Gene3D" id="1.50.10.20">
    <property type="match status" value="1"/>
</dbReference>
<comment type="caution">
    <text evidence="4">The sequence shown here is derived from an EMBL/GenBank/DDBJ whole genome shotgun (WGS) entry which is preliminary data.</text>
</comment>